<gene>
    <name evidence="7" type="ORF">DDR33_03950</name>
</gene>
<keyword evidence="2" id="KW-1003">Cell membrane</keyword>
<evidence type="ECO:0000313" key="8">
    <source>
        <dbReference type="Proteomes" id="UP000245647"/>
    </source>
</evidence>
<feature type="transmembrane region" description="Helical" evidence="6">
    <location>
        <begin position="88"/>
        <end position="116"/>
    </location>
</feature>
<comment type="subcellular location">
    <subcellularLocation>
        <location evidence="1">Cell membrane</location>
        <topology evidence="1">Multi-pass membrane protein</topology>
    </subcellularLocation>
</comment>
<keyword evidence="5 6" id="KW-0472">Membrane</keyword>
<evidence type="ECO:0000256" key="5">
    <source>
        <dbReference type="ARBA" id="ARBA00023136"/>
    </source>
</evidence>
<protein>
    <submittedName>
        <fullName evidence="7">Uncharacterized protein</fullName>
    </submittedName>
</protein>
<evidence type="ECO:0000256" key="2">
    <source>
        <dbReference type="ARBA" id="ARBA00022475"/>
    </source>
</evidence>
<feature type="transmembrane region" description="Helical" evidence="6">
    <location>
        <begin position="374"/>
        <end position="392"/>
    </location>
</feature>
<feature type="transmembrane region" description="Helical" evidence="6">
    <location>
        <begin position="160"/>
        <end position="183"/>
    </location>
</feature>
<dbReference type="OrthoDB" id="650636at2"/>
<feature type="transmembrane region" description="Helical" evidence="6">
    <location>
        <begin position="21"/>
        <end position="41"/>
    </location>
</feature>
<comment type="caution">
    <text evidence="7">The sequence shown here is derived from an EMBL/GenBank/DDBJ whole genome shotgun (WGS) entry which is preliminary data.</text>
</comment>
<reference evidence="7 8" key="1">
    <citation type="submission" date="2018-04" db="EMBL/GenBank/DDBJ databases">
        <title>Pedobacter chongqingensis sp. nov., isolated from a rottenly hemp rope.</title>
        <authorList>
            <person name="Cai Y."/>
        </authorList>
    </citation>
    <scope>NUCLEOTIDE SEQUENCE [LARGE SCALE GENOMIC DNA]</scope>
    <source>
        <strain evidence="7 8">FJ4-8</strain>
    </source>
</reference>
<dbReference type="Pfam" id="PF13440">
    <property type="entry name" value="Polysacc_synt_3"/>
    <property type="match status" value="1"/>
</dbReference>
<evidence type="ECO:0000256" key="3">
    <source>
        <dbReference type="ARBA" id="ARBA00022692"/>
    </source>
</evidence>
<dbReference type="PANTHER" id="PTHR30250:SF11">
    <property type="entry name" value="O-ANTIGEN TRANSPORTER-RELATED"/>
    <property type="match status" value="1"/>
</dbReference>
<dbReference type="AlphaFoldDB" id="A0A2U2PL92"/>
<dbReference type="PANTHER" id="PTHR30250">
    <property type="entry name" value="PST FAMILY PREDICTED COLANIC ACID TRANSPORTER"/>
    <property type="match status" value="1"/>
</dbReference>
<feature type="transmembrane region" description="Helical" evidence="6">
    <location>
        <begin position="306"/>
        <end position="325"/>
    </location>
</feature>
<feature type="transmembrane region" description="Helical" evidence="6">
    <location>
        <begin position="128"/>
        <end position="148"/>
    </location>
</feature>
<keyword evidence="4 6" id="KW-1133">Transmembrane helix</keyword>
<dbReference type="RefSeq" id="WP_109414454.1">
    <property type="nucleotide sequence ID" value="NZ_QEAS01000002.1"/>
</dbReference>
<dbReference type="Proteomes" id="UP000245647">
    <property type="component" value="Unassembled WGS sequence"/>
</dbReference>
<evidence type="ECO:0000256" key="1">
    <source>
        <dbReference type="ARBA" id="ARBA00004651"/>
    </source>
</evidence>
<feature type="transmembrane region" description="Helical" evidence="6">
    <location>
        <begin position="53"/>
        <end position="76"/>
    </location>
</feature>
<sequence>MRLLTDLANKINSTDWLKSGLFVTAGKGIVVVSNFLTFYLLVRICTEEQYGLWILYTSIYSIFEIAGNSFVNNAIIKYYNDYKDDQNGLFIFNALAFCLFLTLIISVLLTGSIYFIDNIYHSAILNHMLWYAPLLLLFSALINFGICIEQGNMKFKGQLISSLIRSGLFIIYLGAVIILNMKITLTDFIMIQLLSGALSIIVIFFLIKRYLALKPVLHKPVIRDIATYGLFTFGVEVVGQVSNNIGQLISGALLTPAAVGIINVANRVLQLIEIPLQSISMILLPKGVVTMKDEGMTGIRTLYEKVCSMLVAVMFPFLLLLFIFSDQVIYIIAGDKFMQASVLLKVIVVFSLIKPFGRNAGVILNAVGKTQINFLMVIIPTAINLILSYVLIKEFGVIGSPTANLIATVVGFIFNQIVLFKLAGVELKNIMHRTISLYQKGFKMVIHRGQH</sequence>
<name>A0A2U2PL92_9SPHI</name>
<evidence type="ECO:0000313" key="7">
    <source>
        <dbReference type="EMBL" id="PWG82176.1"/>
    </source>
</evidence>
<proteinExistence type="predicted"/>
<evidence type="ECO:0000256" key="4">
    <source>
        <dbReference type="ARBA" id="ARBA00022989"/>
    </source>
</evidence>
<feature type="transmembrane region" description="Helical" evidence="6">
    <location>
        <begin position="404"/>
        <end position="423"/>
    </location>
</feature>
<accession>A0A2U2PL92</accession>
<organism evidence="7 8">
    <name type="scientific">Pararcticibacter amylolyticus</name>
    <dbReference type="NCBI Taxonomy" id="2173175"/>
    <lineage>
        <taxon>Bacteria</taxon>
        <taxon>Pseudomonadati</taxon>
        <taxon>Bacteroidota</taxon>
        <taxon>Sphingobacteriia</taxon>
        <taxon>Sphingobacteriales</taxon>
        <taxon>Sphingobacteriaceae</taxon>
        <taxon>Pararcticibacter</taxon>
    </lineage>
</organism>
<dbReference type="GO" id="GO:0005886">
    <property type="term" value="C:plasma membrane"/>
    <property type="evidence" value="ECO:0007669"/>
    <property type="project" value="UniProtKB-SubCell"/>
</dbReference>
<dbReference type="InterPro" id="IPR050833">
    <property type="entry name" value="Poly_Biosynth_Transport"/>
</dbReference>
<evidence type="ECO:0000256" key="6">
    <source>
        <dbReference type="SAM" id="Phobius"/>
    </source>
</evidence>
<feature type="transmembrane region" description="Helical" evidence="6">
    <location>
        <begin position="189"/>
        <end position="207"/>
    </location>
</feature>
<keyword evidence="8" id="KW-1185">Reference proteome</keyword>
<keyword evidence="3 6" id="KW-0812">Transmembrane</keyword>
<dbReference type="EMBL" id="QEAS01000002">
    <property type="protein sequence ID" value="PWG82176.1"/>
    <property type="molecule type" value="Genomic_DNA"/>
</dbReference>